<evidence type="ECO:0000256" key="1">
    <source>
        <dbReference type="SAM" id="Phobius"/>
    </source>
</evidence>
<reference evidence="3" key="1">
    <citation type="submission" date="2020-08" db="EMBL/GenBank/DDBJ databases">
        <title>Hyunsoonleella sp. strain SJ7 genome sequencing and assembly.</title>
        <authorList>
            <person name="Kim I."/>
        </authorList>
    </citation>
    <scope>NUCLEOTIDE SEQUENCE</scope>
    <source>
        <strain evidence="3">SJ7</strain>
    </source>
</reference>
<gene>
    <name evidence="3" type="ORF">H7U19_02490</name>
</gene>
<keyword evidence="4" id="KW-1185">Reference proteome</keyword>
<accession>A0A923HA94</accession>
<keyword evidence="1" id="KW-0812">Transmembrane</keyword>
<dbReference type="PANTHER" id="PTHR42852">
    <property type="entry name" value="THIOL:DISULFIDE INTERCHANGE PROTEIN DSBE"/>
    <property type="match status" value="1"/>
</dbReference>
<evidence type="ECO:0000259" key="2">
    <source>
        <dbReference type="PROSITE" id="PS51352"/>
    </source>
</evidence>
<dbReference type="InterPro" id="IPR050553">
    <property type="entry name" value="Thioredoxin_ResA/DsbE_sf"/>
</dbReference>
<dbReference type="Pfam" id="PF00578">
    <property type="entry name" value="AhpC-TSA"/>
    <property type="match status" value="1"/>
</dbReference>
<dbReference type="GO" id="GO:0016209">
    <property type="term" value="F:antioxidant activity"/>
    <property type="evidence" value="ECO:0007669"/>
    <property type="project" value="InterPro"/>
</dbReference>
<dbReference type="InterPro" id="IPR000866">
    <property type="entry name" value="AhpC/TSA"/>
</dbReference>
<organism evidence="3 4">
    <name type="scientific">Hyunsoonleella aquatilis</name>
    <dbReference type="NCBI Taxonomy" id="2762758"/>
    <lineage>
        <taxon>Bacteria</taxon>
        <taxon>Pseudomonadati</taxon>
        <taxon>Bacteroidota</taxon>
        <taxon>Flavobacteriia</taxon>
        <taxon>Flavobacteriales</taxon>
        <taxon>Flavobacteriaceae</taxon>
    </lineage>
</organism>
<sequence length="178" mass="20469">MKKIFKFVIPILILVVLFFLGYSVIGKIQYKTEVESLLQTIPEFQFATLEGMDFSNSNLKQNLPTVFIYFNTECGYCQHEAQNIGSNIPQFKNAQLIFVSTETTEAIAQFAKTYQLHNTPNITFLHDTAYHFSNRFDATCVPYVLIYNAKQELVKKHKGQLKAETILKLIEDNQSVKI</sequence>
<proteinExistence type="predicted"/>
<comment type="caution">
    <text evidence="3">The sequence shown here is derived from an EMBL/GenBank/DDBJ whole genome shotgun (WGS) entry which is preliminary data.</text>
</comment>
<dbReference type="RefSeq" id="WP_186558253.1">
    <property type="nucleotide sequence ID" value="NZ_JACNMF010000001.1"/>
</dbReference>
<dbReference type="EMBL" id="JACNMF010000001">
    <property type="protein sequence ID" value="MBC3757256.1"/>
    <property type="molecule type" value="Genomic_DNA"/>
</dbReference>
<dbReference type="PROSITE" id="PS51352">
    <property type="entry name" value="THIOREDOXIN_2"/>
    <property type="match status" value="1"/>
</dbReference>
<dbReference type="SUPFAM" id="SSF52833">
    <property type="entry name" value="Thioredoxin-like"/>
    <property type="match status" value="1"/>
</dbReference>
<keyword evidence="1" id="KW-0472">Membrane</keyword>
<feature type="domain" description="Thioredoxin" evidence="2">
    <location>
        <begin position="35"/>
        <end position="175"/>
    </location>
</feature>
<dbReference type="InterPro" id="IPR013766">
    <property type="entry name" value="Thioredoxin_domain"/>
</dbReference>
<dbReference type="PANTHER" id="PTHR42852:SF17">
    <property type="entry name" value="THIOREDOXIN-LIKE PROTEIN HI_1115"/>
    <property type="match status" value="1"/>
</dbReference>
<dbReference type="GO" id="GO:0016491">
    <property type="term" value="F:oxidoreductase activity"/>
    <property type="evidence" value="ECO:0007669"/>
    <property type="project" value="InterPro"/>
</dbReference>
<evidence type="ECO:0000313" key="3">
    <source>
        <dbReference type="EMBL" id="MBC3757256.1"/>
    </source>
</evidence>
<name>A0A923HA94_9FLAO</name>
<dbReference type="Gene3D" id="3.40.30.10">
    <property type="entry name" value="Glutaredoxin"/>
    <property type="match status" value="1"/>
</dbReference>
<dbReference type="AlphaFoldDB" id="A0A923HA94"/>
<evidence type="ECO:0000313" key="4">
    <source>
        <dbReference type="Proteomes" id="UP000656244"/>
    </source>
</evidence>
<dbReference type="Proteomes" id="UP000656244">
    <property type="component" value="Unassembled WGS sequence"/>
</dbReference>
<dbReference type="InterPro" id="IPR036249">
    <property type="entry name" value="Thioredoxin-like_sf"/>
</dbReference>
<keyword evidence="1" id="KW-1133">Transmembrane helix</keyword>
<protein>
    <submittedName>
        <fullName evidence="3">Redoxin domain-containing protein</fullName>
    </submittedName>
</protein>
<feature type="transmembrane region" description="Helical" evidence="1">
    <location>
        <begin position="7"/>
        <end position="25"/>
    </location>
</feature>